<accession>A0A5J4K857</accession>
<evidence type="ECO:0000313" key="3">
    <source>
        <dbReference type="EMBL" id="GER84788.1"/>
    </source>
</evidence>
<dbReference type="Gene3D" id="3.10.490.10">
    <property type="entry name" value="Gamma-glutamyl cyclotransferase-like"/>
    <property type="match status" value="1"/>
</dbReference>
<organism evidence="3 4">
    <name type="scientific">Thermogemmatispora aurantia</name>
    <dbReference type="NCBI Taxonomy" id="2045279"/>
    <lineage>
        <taxon>Bacteria</taxon>
        <taxon>Bacillati</taxon>
        <taxon>Chloroflexota</taxon>
        <taxon>Ktedonobacteria</taxon>
        <taxon>Thermogemmatisporales</taxon>
        <taxon>Thermogemmatisporaceae</taxon>
        <taxon>Thermogemmatispora</taxon>
    </lineage>
</organism>
<feature type="region of interest" description="Disordered" evidence="1">
    <location>
        <begin position="1"/>
        <end position="91"/>
    </location>
</feature>
<evidence type="ECO:0000313" key="4">
    <source>
        <dbReference type="Proteomes" id="UP000334820"/>
    </source>
</evidence>
<feature type="transmembrane region" description="Helical" evidence="2">
    <location>
        <begin position="414"/>
        <end position="434"/>
    </location>
</feature>
<evidence type="ECO:0000256" key="2">
    <source>
        <dbReference type="SAM" id="Phobius"/>
    </source>
</evidence>
<dbReference type="CDD" id="cd06661">
    <property type="entry name" value="GGCT_like"/>
    <property type="match status" value="1"/>
</dbReference>
<dbReference type="Proteomes" id="UP000334820">
    <property type="component" value="Unassembled WGS sequence"/>
</dbReference>
<gene>
    <name evidence="3" type="ORF">KTAU_34240</name>
</gene>
<sequence length="547" mass="58894">MHGDAEQPVQGERQESQSGEAQPAREHEREREAPIERERRERREMREGREGREGRGEKRRRGDDFVAPGVPIVRSSTPRPPSLALGETGSVFGPRLTDGGAPFPEEAPAAPPVPEEYSSLEETPLPVASQVAEKEEVVASTQLGQERNEFLWLFEYGPEMDTVVLNSPQLLDGLALPYGPGMLKGYELGFGTVRTATGDVVASILPSSDPAAAVWGMLYRVPRRLALPAEDGVVPLDKVHDAVPPIGLFEPLTVVVHEPLRQREITCTTYIASATVRKYFHLRLPERYAGDPYVRHLLESARRQKLPESYLLDLEGRASTSAESSGERARQGSASGPGGLAGSHSPAESDELDTEPIVAVSGKDERERASPASLSQAPVAATSPEPVASSPAPSPGAPEPSSTPTAIRPAPQGWLLALAVYHALLLLAVLALAIGEGLGFGQEVFTPDFAPFGVPWLVLAYGLLGGCVSCLVSLRQSTSRGQPLFLLITWFVRPYLGMVLAMLAYLLLDSGLVVLGSLPGHTNALFSLVGMLAGYCEHRFFFQRPSA</sequence>
<keyword evidence="2" id="KW-0472">Membrane</keyword>
<feature type="region of interest" description="Disordered" evidence="1">
    <location>
        <begin position="317"/>
        <end position="406"/>
    </location>
</feature>
<feature type="compositionally biased region" description="Basic and acidic residues" evidence="1">
    <location>
        <begin position="23"/>
        <end position="64"/>
    </location>
</feature>
<keyword evidence="2" id="KW-0812">Transmembrane</keyword>
<feature type="transmembrane region" description="Helical" evidence="2">
    <location>
        <begin position="484"/>
        <end position="508"/>
    </location>
</feature>
<keyword evidence="2" id="KW-1133">Transmembrane helix</keyword>
<reference evidence="3 4" key="1">
    <citation type="journal article" date="2019" name="Int. J. Syst. Evol. Microbiol.">
        <title>Thermogemmatispora aurantia sp. nov. and Thermogemmatispora argillosa sp. nov., within the class Ktedonobacteria, and emended description of the genus Thermogemmatispora.</title>
        <authorList>
            <person name="Zheng Y."/>
            <person name="Wang C.M."/>
            <person name="Sakai Y."/>
            <person name="Abe K."/>
            <person name="Yokota A."/>
            <person name="Yabe S."/>
        </authorList>
    </citation>
    <scope>NUCLEOTIDE SEQUENCE [LARGE SCALE GENOMIC DNA]</scope>
    <source>
        <strain evidence="3 4">A1-2</strain>
    </source>
</reference>
<dbReference type="InterPro" id="IPR013024">
    <property type="entry name" value="GGCT-like"/>
</dbReference>
<evidence type="ECO:0008006" key="5">
    <source>
        <dbReference type="Google" id="ProtNLM"/>
    </source>
</evidence>
<feature type="transmembrane region" description="Helical" evidence="2">
    <location>
        <begin position="514"/>
        <end position="536"/>
    </location>
</feature>
<protein>
    <recommendedName>
        <fullName evidence="5">Gamma-glutamylcyclotransferase AIG2-like domain-containing protein</fullName>
    </recommendedName>
</protein>
<feature type="region of interest" description="Disordered" evidence="1">
    <location>
        <begin position="98"/>
        <end position="117"/>
    </location>
</feature>
<name>A0A5J4K857_9CHLR</name>
<feature type="transmembrane region" description="Helical" evidence="2">
    <location>
        <begin position="454"/>
        <end position="472"/>
    </location>
</feature>
<comment type="caution">
    <text evidence="3">The sequence shown here is derived from an EMBL/GenBank/DDBJ whole genome shotgun (WGS) entry which is preliminary data.</text>
</comment>
<dbReference type="AlphaFoldDB" id="A0A5J4K857"/>
<keyword evidence="4" id="KW-1185">Reference proteome</keyword>
<dbReference type="EMBL" id="BKZV01000005">
    <property type="protein sequence ID" value="GER84788.1"/>
    <property type="molecule type" value="Genomic_DNA"/>
</dbReference>
<evidence type="ECO:0000256" key="1">
    <source>
        <dbReference type="SAM" id="MobiDB-lite"/>
    </source>
</evidence>
<proteinExistence type="predicted"/>
<feature type="compositionally biased region" description="Low complexity" evidence="1">
    <location>
        <begin position="377"/>
        <end position="391"/>
    </location>
</feature>